<keyword evidence="3" id="KW-1185">Reference proteome</keyword>
<feature type="compositionally biased region" description="Low complexity" evidence="1">
    <location>
        <begin position="57"/>
        <end position="80"/>
    </location>
</feature>
<evidence type="ECO:0000313" key="2">
    <source>
        <dbReference type="EMBL" id="CDJ40007.1"/>
    </source>
</evidence>
<reference evidence="2" key="2">
    <citation type="submission" date="2013-10" db="EMBL/GenBank/DDBJ databases">
        <authorList>
            <person name="Aslett M."/>
        </authorList>
    </citation>
    <scope>NUCLEOTIDE SEQUENCE [LARGE SCALE GENOMIC DNA]</scope>
    <source>
        <strain evidence="2">Houghton</strain>
    </source>
</reference>
<feature type="region of interest" description="Disordered" evidence="1">
    <location>
        <begin position="1"/>
        <end position="26"/>
    </location>
</feature>
<evidence type="ECO:0000256" key="1">
    <source>
        <dbReference type="SAM" id="MobiDB-lite"/>
    </source>
</evidence>
<dbReference type="GeneID" id="25257129"/>
<dbReference type="EMBL" id="HG674831">
    <property type="protein sequence ID" value="CDJ40007.1"/>
    <property type="molecule type" value="Genomic_DNA"/>
</dbReference>
<feature type="compositionally biased region" description="Polar residues" evidence="1">
    <location>
        <begin position="39"/>
        <end position="49"/>
    </location>
</feature>
<dbReference type="Proteomes" id="UP000030747">
    <property type="component" value="Unassembled WGS sequence"/>
</dbReference>
<protein>
    <submittedName>
        <fullName evidence="2">Uncharacterized protein</fullName>
    </submittedName>
</protein>
<feature type="compositionally biased region" description="Low complexity" evidence="1">
    <location>
        <begin position="10"/>
        <end position="26"/>
    </location>
</feature>
<reference evidence="2" key="1">
    <citation type="submission" date="2013-10" db="EMBL/GenBank/DDBJ databases">
        <title>Genomic analysis of the causative agents of coccidiosis in chickens.</title>
        <authorList>
            <person name="Reid A.J."/>
            <person name="Blake D."/>
            <person name="Billington K."/>
            <person name="Browne H."/>
            <person name="Dunn M."/>
            <person name="Hung S."/>
            <person name="Kawahara F."/>
            <person name="Miranda-Saavedra D."/>
            <person name="Mourier T."/>
            <person name="Nagra H."/>
            <person name="Otto T.D."/>
            <person name="Rawlings N."/>
            <person name="Sanchez A."/>
            <person name="Sanders M."/>
            <person name="Subramaniam C."/>
            <person name="Tay Y."/>
            <person name="Dear P."/>
            <person name="Doerig C."/>
            <person name="Gruber A."/>
            <person name="Parkinson J."/>
            <person name="Shirley M."/>
            <person name="Wan K.L."/>
            <person name="Berriman M."/>
            <person name="Tomley F."/>
            <person name="Pain A."/>
        </authorList>
    </citation>
    <scope>NUCLEOTIDE SEQUENCE [LARGE SCALE GENOMIC DNA]</scope>
    <source>
        <strain evidence="2">Houghton</strain>
    </source>
</reference>
<proteinExistence type="predicted"/>
<gene>
    <name evidence="2" type="ORF">ETH_00040445</name>
</gene>
<organism evidence="2 3">
    <name type="scientific">Eimeria tenella</name>
    <name type="common">Coccidian parasite</name>
    <dbReference type="NCBI Taxonomy" id="5802"/>
    <lineage>
        <taxon>Eukaryota</taxon>
        <taxon>Sar</taxon>
        <taxon>Alveolata</taxon>
        <taxon>Apicomplexa</taxon>
        <taxon>Conoidasida</taxon>
        <taxon>Coccidia</taxon>
        <taxon>Eucoccidiorida</taxon>
        <taxon>Eimeriorina</taxon>
        <taxon>Eimeriidae</taxon>
        <taxon>Eimeria</taxon>
    </lineage>
</organism>
<name>U6KPI2_EIMTE</name>
<accession>U6KPI2</accession>
<evidence type="ECO:0000313" key="3">
    <source>
        <dbReference type="Proteomes" id="UP000030747"/>
    </source>
</evidence>
<dbReference type="AlphaFoldDB" id="U6KPI2"/>
<feature type="region of interest" description="Disordered" evidence="1">
    <location>
        <begin position="39"/>
        <end position="80"/>
    </location>
</feature>
<sequence>MADPHPDSQEASSSETAAATAAAAAAATAGSGKDALWFSTSSTLGSSWGPQGPYEGPPSSSFAPCSAAAAAASGPNGPVW</sequence>
<dbReference type="RefSeq" id="XP_013230760.1">
    <property type="nucleotide sequence ID" value="XM_013375306.1"/>
</dbReference>